<dbReference type="InterPro" id="IPR001375">
    <property type="entry name" value="Peptidase_S9_cat"/>
</dbReference>
<evidence type="ECO:0000313" key="5">
    <source>
        <dbReference type="EMBL" id="ODA35535.1"/>
    </source>
</evidence>
<dbReference type="Gene3D" id="2.140.10.30">
    <property type="entry name" value="Dipeptidylpeptidase IV, N-terminal domain"/>
    <property type="match status" value="1"/>
</dbReference>
<dbReference type="Gene3D" id="3.40.50.1820">
    <property type="entry name" value="alpha/beta hydrolase"/>
    <property type="match status" value="1"/>
</dbReference>
<name>A0A1C3EQL2_9PLAN</name>
<dbReference type="STRING" id="1841610.A6X21_17185"/>
<evidence type="ECO:0000259" key="3">
    <source>
        <dbReference type="Pfam" id="PF00326"/>
    </source>
</evidence>
<dbReference type="InterPro" id="IPR024079">
    <property type="entry name" value="MetalloPept_cat_dom_sf"/>
</dbReference>
<keyword evidence="2" id="KW-0732">Signal</keyword>
<dbReference type="SUPFAM" id="SSF55486">
    <property type="entry name" value="Metalloproteases ('zincins'), catalytic domain"/>
    <property type="match status" value="1"/>
</dbReference>
<dbReference type="PANTHER" id="PTHR11731:SF193">
    <property type="entry name" value="DIPEPTIDYL PEPTIDASE 9"/>
    <property type="match status" value="1"/>
</dbReference>
<dbReference type="OrthoDB" id="108903at2"/>
<dbReference type="GO" id="GO:0006508">
    <property type="term" value="P:proteolysis"/>
    <property type="evidence" value="ECO:0007669"/>
    <property type="project" value="InterPro"/>
</dbReference>
<keyword evidence="6" id="KW-1185">Reference proteome</keyword>
<dbReference type="AlphaFoldDB" id="A0A1C3EQL2"/>
<feature type="domain" description="Dipeptidylpeptidase IV N-terminal" evidence="4">
    <location>
        <begin position="122"/>
        <end position="469"/>
    </location>
</feature>
<dbReference type="PANTHER" id="PTHR11731">
    <property type="entry name" value="PROTEASE FAMILY S9B,C DIPEPTIDYL-PEPTIDASE IV-RELATED"/>
    <property type="match status" value="1"/>
</dbReference>
<evidence type="ECO:0000313" key="6">
    <source>
        <dbReference type="Proteomes" id="UP000094828"/>
    </source>
</evidence>
<dbReference type="RefSeq" id="WP_068846020.1">
    <property type="nucleotide sequence ID" value="NZ_LYDR01000033.1"/>
</dbReference>
<dbReference type="InterPro" id="IPR029058">
    <property type="entry name" value="AB_hydrolase_fold"/>
</dbReference>
<feature type="signal peptide" evidence="2">
    <location>
        <begin position="1"/>
        <end position="15"/>
    </location>
</feature>
<dbReference type="Proteomes" id="UP000094828">
    <property type="component" value="Unassembled WGS sequence"/>
</dbReference>
<evidence type="ECO:0000256" key="1">
    <source>
        <dbReference type="SAM" id="MobiDB-lite"/>
    </source>
</evidence>
<organism evidence="5 6">
    <name type="scientific">Planctopirus hydrillae</name>
    <dbReference type="NCBI Taxonomy" id="1841610"/>
    <lineage>
        <taxon>Bacteria</taxon>
        <taxon>Pseudomonadati</taxon>
        <taxon>Planctomycetota</taxon>
        <taxon>Planctomycetia</taxon>
        <taxon>Planctomycetales</taxon>
        <taxon>Planctomycetaceae</taxon>
        <taxon>Planctopirus</taxon>
    </lineage>
</organism>
<dbReference type="InterPro" id="IPR002469">
    <property type="entry name" value="Peptidase_S9B_N"/>
</dbReference>
<gene>
    <name evidence="5" type="ORF">A6X21_17185</name>
</gene>
<sequence>MFFRSASLSMLLVSAAVVSLQFSLCQRYCWAEAAAEAATEKLTLQRIFQSKDFDEQRVGSFQWSRLSNSYFSLEKDNPQAKFVSLMRINIETGAKEVVIAGNLLIPPGSEQPLALQRFQFTEDESKLLIYTNSQKVWRQNTRGDYWLFDLKQQKLTKLGGTTPPAQMMFAKISPDQSKVAFVYAHNLYVQSLTDWTVTPLTTDGSETLINGTSDWVNEEELAIRDGWRWSPDSQSIAFYQFDTTGVPRFTMIDHGQQNYPKVITFPYPKVGEKNSSTRIGVVPVAGGKPTWIELPGDPREHYIPQVEWTPAGGQLLIQQMNRPQNRNVVFLANVASGKLRTVLTEVEETWIENDNPVKWLAGGKEFLWISERSGWRHVNRANLESGELQVVTRGSFDVIDVEAIDETKGVLYFAASPENPTQRYLYQVPLSGGDIQRVTPAGQFGWHTYQIASSFEVAIHTFSNLTTPPRTEVVRLPGHAVVRTLADNQALQEKLAEWKIPLPELFRIDIGNGVELDGWRFSPGTIQGEKEHPVLFHVYGEPHGQVVRDVWMGKRGLWYSMLAQEGYIVAAVDNRGTMSPRGRDFRKCVYKQIGLLASQEQALAVKALLAKWPEADPARIGIWGWSGGGSMSLNALFRYPEIYKMAIAVAPMPNQKLYDTIYQERYMGLLGDNEEGYKQGSPTTFAKQLQGDLLLIHGTGDDNCHYQATEQLMNELIAHGKQFSVMPYPSRSHSISEGRGTNFHLYQLMTSYIHEKLPLKSLPQSEKVSVRAASAVKARPAVQRADKDSVENNKLSADNYDSSSLQGWTVRVHRQLKADNPEKLNQALELLEAQLKEIVQVVPPNAVQELKKVTLWLSPEYKGISPRAEYHPNRQWLVANNRLPEMAKGVEFTNVRIFAEETRRMPNFALHELAHAYHDRVLEGGFGNVDVAKAYEAAKESKKYEQVEQRFGNGRSTKAKAYALTNPMEYFAESSEAYFVTNDFFPFNREELIQHDPSLVPVLKQLWEDR</sequence>
<dbReference type="SUPFAM" id="SSF82171">
    <property type="entry name" value="DPP6 N-terminal domain-like"/>
    <property type="match status" value="1"/>
</dbReference>
<dbReference type="Pfam" id="PF00930">
    <property type="entry name" value="DPPIV_N"/>
    <property type="match status" value="1"/>
</dbReference>
<dbReference type="GO" id="GO:0008239">
    <property type="term" value="F:dipeptidyl-peptidase activity"/>
    <property type="evidence" value="ECO:0007669"/>
    <property type="project" value="TreeGrafter"/>
</dbReference>
<evidence type="ECO:0008006" key="7">
    <source>
        <dbReference type="Google" id="ProtNLM"/>
    </source>
</evidence>
<feature type="chain" id="PRO_5012588249" description="Peptidase S9" evidence="2">
    <location>
        <begin position="16"/>
        <end position="1010"/>
    </location>
</feature>
<dbReference type="Gene3D" id="3.40.390.10">
    <property type="entry name" value="Collagenase (Catalytic Domain)"/>
    <property type="match status" value="1"/>
</dbReference>
<dbReference type="Pfam" id="PF00326">
    <property type="entry name" value="Peptidase_S9"/>
    <property type="match status" value="1"/>
</dbReference>
<dbReference type="SUPFAM" id="SSF53474">
    <property type="entry name" value="alpha/beta-Hydrolases"/>
    <property type="match status" value="1"/>
</dbReference>
<dbReference type="InterPro" id="IPR050278">
    <property type="entry name" value="Serine_Prot_S9B/DPPIV"/>
</dbReference>
<comment type="caution">
    <text evidence="5">The sequence shown here is derived from an EMBL/GenBank/DDBJ whole genome shotgun (WGS) entry which is preliminary data.</text>
</comment>
<reference evidence="5 6" key="1">
    <citation type="submission" date="2016-05" db="EMBL/GenBank/DDBJ databases">
        <title>Genomic and physiological characterization of Planctopirus sp. isolated from fresh water lake.</title>
        <authorList>
            <person name="Subhash Y."/>
            <person name="Ramana C."/>
        </authorList>
    </citation>
    <scope>NUCLEOTIDE SEQUENCE [LARGE SCALE GENOMIC DNA]</scope>
    <source>
        <strain evidence="5 6">JC280</strain>
    </source>
</reference>
<evidence type="ECO:0000259" key="4">
    <source>
        <dbReference type="Pfam" id="PF00930"/>
    </source>
</evidence>
<accession>A0A1C3EQL2</accession>
<evidence type="ECO:0000256" key="2">
    <source>
        <dbReference type="SAM" id="SignalP"/>
    </source>
</evidence>
<dbReference type="GO" id="GO:0008236">
    <property type="term" value="F:serine-type peptidase activity"/>
    <property type="evidence" value="ECO:0007669"/>
    <property type="project" value="InterPro"/>
</dbReference>
<proteinExistence type="predicted"/>
<feature type="domain" description="Peptidase S9 prolyl oligopeptidase catalytic" evidence="3">
    <location>
        <begin position="560"/>
        <end position="757"/>
    </location>
</feature>
<feature type="region of interest" description="Disordered" evidence="1">
    <location>
        <begin position="777"/>
        <end position="798"/>
    </location>
</feature>
<dbReference type="GO" id="GO:0008237">
    <property type="term" value="F:metallopeptidase activity"/>
    <property type="evidence" value="ECO:0007669"/>
    <property type="project" value="InterPro"/>
</dbReference>
<dbReference type="EMBL" id="LYDR01000033">
    <property type="protein sequence ID" value="ODA35535.1"/>
    <property type="molecule type" value="Genomic_DNA"/>
</dbReference>
<protein>
    <recommendedName>
        <fullName evidence="7">Peptidase S9</fullName>
    </recommendedName>
</protein>